<keyword evidence="1" id="KW-0328">Glycosyltransferase</keyword>
<dbReference type="EMBL" id="MFZH01000042">
    <property type="protein sequence ID" value="OGK17567.1"/>
    <property type="molecule type" value="Genomic_DNA"/>
</dbReference>
<protein>
    <recommendedName>
        <fullName evidence="5">Glycosyltransferase</fullName>
    </recommendedName>
</protein>
<proteinExistence type="predicted"/>
<dbReference type="InterPro" id="IPR004629">
    <property type="entry name" value="WecG_TagA_CpsF"/>
</dbReference>
<evidence type="ECO:0000256" key="2">
    <source>
        <dbReference type="ARBA" id="ARBA00022679"/>
    </source>
</evidence>
<name>A0A1F7GF99_9BACT</name>
<dbReference type="CDD" id="cd06533">
    <property type="entry name" value="Glyco_transf_WecG_TagA"/>
    <property type="match status" value="1"/>
</dbReference>
<evidence type="ECO:0000256" key="1">
    <source>
        <dbReference type="ARBA" id="ARBA00022676"/>
    </source>
</evidence>
<evidence type="ECO:0008006" key="5">
    <source>
        <dbReference type="Google" id="ProtNLM"/>
    </source>
</evidence>
<keyword evidence="2" id="KW-0808">Transferase</keyword>
<dbReference type="Pfam" id="PF03808">
    <property type="entry name" value="Glyco_tran_WecG"/>
    <property type="match status" value="1"/>
</dbReference>
<dbReference type="GO" id="GO:0016758">
    <property type="term" value="F:hexosyltransferase activity"/>
    <property type="evidence" value="ECO:0007669"/>
    <property type="project" value="TreeGrafter"/>
</dbReference>
<comment type="caution">
    <text evidence="3">The sequence shown here is derived from an EMBL/GenBank/DDBJ whole genome shotgun (WGS) entry which is preliminary data.</text>
</comment>
<accession>A0A1F7GF99</accession>
<evidence type="ECO:0000313" key="3">
    <source>
        <dbReference type="EMBL" id="OGK17567.1"/>
    </source>
</evidence>
<dbReference type="PANTHER" id="PTHR34136:SF1">
    <property type="entry name" value="UDP-N-ACETYL-D-MANNOSAMINURONIC ACID TRANSFERASE"/>
    <property type="match status" value="1"/>
</dbReference>
<gene>
    <name evidence="3" type="ORF">A2799_00895</name>
</gene>
<dbReference type="NCBIfam" id="TIGR00696">
    <property type="entry name" value="wecG_tagA_cpsF"/>
    <property type="match status" value="1"/>
</dbReference>
<dbReference type="Proteomes" id="UP000176850">
    <property type="component" value="Unassembled WGS sequence"/>
</dbReference>
<organism evidence="3 4">
    <name type="scientific">Candidatus Roizmanbacteria bacterium RIFCSPHIGHO2_01_FULL_39_24</name>
    <dbReference type="NCBI Taxonomy" id="1802032"/>
    <lineage>
        <taxon>Bacteria</taxon>
        <taxon>Candidatus Roizmaniibacteriota</taxon>
    </lineage>
</organism>
<sequence>MKNSNKKLLGIEIPQATKSEVLEKIVKNIDSEKSFMHVVSLNPENLVLADENPDFMQAIQKAYIKIIDGFGVIFMANLCGITYGQRYAGVDLMSDLLKEAEERRLRVMLIGGRPNIAEEVAKCQNEIYPRIEFSALEGITDISNVKKSEEAHIFSIVTATKPHLVFVAFGSPFQELWIDRHSNQFGRCTIIGVGGAFDFLSGIIPRAPLVIQRIGLEWLFRLLLQPWRFGRQLRLIKFIWLAIKERVV</sequence>
<evidence type="ECO:0000313" key="4">
    <source>
        <dbReference type="Proteomes" id="UP000176850"/>
    </source>
</evidence>
<dbReference type="PANTHER" id="PTHR34136">
    <property type="match status" value="1"/>
</dbReference>
<dbReference type="AlphaFoldDB" id="A0A1F7GF99"/>
<reference evidence="3 4" key="1">
    <citation type="journal article" date="2016" name="Nat. Commun.">
        <title>Thousands of microbial genomes shed light on interconnected biogeochemical processes in an aquifer system.</title>
        <authorList>
            <person name="Anantharaman K."/>
            <person name="Brown C.T."/>
            <person name="Hug L.A."/>
            <person name="Sharon I."/>
            <person name="Castelle C.J."/>
            <person name="Probst A.J."/>
            <person name="Thomas B.C."/>
            <person name="Singh A."/>
            <person name="Wilkins M.J."/>
            <person name="Karaoz U."/>
            <person name="Brodie E.L."/>
            <person name="Williams K.H."/>
            <person name="Hubbard S.S."/>
            <person name="Banfield J.F."/>
        </authorList>
    </citation>
    <scope>NUCLEOTIDE SEQUENCE [LARGE SCALE GENOMIC DNA]</scope>
</reference>